<comment type="caution">
    <text evidence="2">The sequence shown here is derived from an EMBL/GenBank/DDBJ whole genome shotgun (WGS) entry which is preliminary data.</text>
</comment>
<dbReference type="AlphaFoldDB" id="A0A7K1TG08"/>
<dbReference type="Proteomes" id="UP000441336">
    <property type="component" value="Unassembled WGS sequence"/>
</dbReference>
<name>A0A7K1TG08_9BACT</name>
<organism evidence="2 3">
    <name type="scientific">Hymenobacter ginkgonis</name>
    <dbReference type="NCBI Taxonomy" id="2682976"/>
    <lineage>
        <taxon>Bacteria</taxon>
        <taxon>Pseudomonadati</taxon>
        <taxon>Bacteroidota</taxon>
        <taxon>Cytophagia</taxon>
        <taxon>Cytophagales</taxon>
        <taxon>Hymenobacteraceae</taxon>
        <taxon>Hymenobacter</taxon>
    </lineage>
</organism>
<keyword evidence="1" id="KW-1133">Transmembrane helix</keyword>
<evidence type="ECO:0008006" key="4">
    <source>
        <dbReference type="Google" id="ProtNLM"/>
    </source>
</evidence>
<accession>A0A7K1TG08</accession>
<proteinExistence type="predicted"/>
<keyword evidence="3" id="KW-1185">Reference proteome</keyword>
<sequence>MSQQILSKSERIRLFLREYYLGQTAWIKTVRLVGGPLIIGAGAEFYFNAHRSLVAYGGFCFLYGIYYTLKPLLIIAVRPALFQSLNFGVKIGVAELKFQEADAELVVQFKAFKSIRWQTGYYALKLPDKATIYLRTDQLTEEEKGLLNKHLIV</sequence>
<reference evidence="2 3" key="1">
    <citation type="submission" date="2019-12" db="EMBL/GenBank/DDBJ databases">
        <title>Hymenobacter sp. HMF4947 Genome sequencing and assembly.</title>
        <authorList>
            <person name="Kang H."/>
            <person name="Cha I."/>
            <person name="Kim H."/>
            <person name="Joh K."/>
        </authorList>
    </citation>
    <scope>NUCLEOTIDE SEQUENCE [LARGE SCALE GENOMIC DNA]</scope>
    <source>
        <strain evidence="2 3">HMF4947</strain>
    </source>
</reference>
<dbReference type="RefSeq" id="WP_157566282.1">
    <property type="nucleotide sequence ID" value="NZ_WQKZ01000003.1"/>
</dbReference>
<protein>
    <recommendedName>
        <fullName evidence="4">YcxB family protein</fullName>
    </recommendedName>
</protein>
<dbReference type="EMBL" id="WQKZ01000003">
    <property type="protein sequence ID" value="MVN77339.1"/>
    <property type="molecule type" value="Genomic_DNA"/>
</dbReference>
<evidence type="ECO:0000256" key="1">
    <source>
        <dbReference type="SAM" id="Phobius"/>
    </source>
</evidence>
<evidence type="ECO:0000313" key="2">
    <source>
        <dbReference type="EMBL" id="MVN77339.1"/>
    </source>
</evidence>
<gene>
    <name evidence="2" type="ORF">GO988_13470</name>
</gene>
<feature type="transmembrane region" description="Helical" evidence="1">
    <location>
        <begin position="53"/>
        <end position="69"/>
    </location>
</feature>
<evidence type="ECO:0000313" key="3">
    <source>
        <dbReference type="Proteomes" id="UP000441336"/>
    </source>
</evidence>
<keyword evidence="1" id="KW-0472">Membrane</keyword>
<keyword evidence="1" id="KW-0812">Transmembrane</keyword>